<reference evidence="8 9" key="1">
    <citation type="submission" date="2017-12" db="EMBL/GenBank/DDBJ databases">
        <authorList>
            <person name="Pombert J.-F."/>
            <person name="Haag K.L."/>
            <person name="Ebert D."/>
        </authorList>
    </citation>
    <scope>NUCLEOTIDE SEQUENCE [LARGE SCALE GENOMIC DNA]</scope>
    <source>
        <strain evidence="8">FI-OER-3-3</strain>
    </source>
</reference>
<feature type="transmembrane region" description="Helical" evidence="6">
    <location>
        <begin position="487"/>
        <end position="505"/>
    </location>
</feature>
<evidence type="ECO:0000259" key="7">
    <source>
        <dbReference type="Pfam" id="PF00924"/>
    </source>
</evidence>
<keyword evidence="4 6" id="KW-0472">Membrane</keyword>
<accession>A0A4Q9L3D7</accession>
<dbReference type="Gene3D" id="2.30.30.60">
    <property type="match status" value="1"/>
</dbReference>
<evidence type="ECO:0000313" key="8">
    <source>
        <dbReference type="EMBL" id="TBU02009.1"/>
    </source>
</evidence>
<feature type="transmembrane region" description="Helical" evidence="6">
    <location>
        <begin position="89"/>
        <end position="108"/>
    </location>
</feature>
<dbReference type="InterPro" id="IPR023408">
    <property type="entry name" value="MscS_beta-dom_sf"/>
</dbReference>
<name>A0A4Q9L3D7_9MICR</name>
<comment type="caution">
    <text evidence="8">The sequence shown here is derived from an EMBL/GenBank/DDBJ whole genome shotgun (WGS) entry which is preliminary data.</text>
</comment>
<proteinExistence type="predicted"/>
<dbReference type="VEuPathDB" id="MicrosporidiaDB:CWI37_0577p0020"/>
<feature type="domain" description="Mechanosensitive ion channel MscS" evidence="7">
    <location>
        <begin position="537"/>
        <end position="595"/>
    </location>
</feature>
<gene>
    <name evidence="8" type="ORF">CWI37_0577p0020</name>
</gene>
<dbReference type="GO" id="GO:0006874">
    <property type="term" value="P:intracellular calcium ion homeostasis"/>
    <property type="evidence" value="ECO:0007669"/>
    <property type="project" value="TreeGrafter"/>
</dbReference>
<dbReference type="Pfam" id="PF00924">
    <property type="entry name" value="MS_channel_2nd"/>
    <property type="match status" value="1"/>
</dbReference>
<dbReference type="GO" id="GO:0005262">
    <property type="term" value="F:calcium channel activity"/>
    <property type="evidence" value="ECO:0007669"/>
    <property type="project" value="TreeGrafter"/>
</dbReference>
<feature type="compositionally biased region" description="Polar residues" evidence="5">
    <location>
        <begin position="331"/>
        <end position="344"/>
    </location>
</feature>
<organism evidence="8 9">
    <name type="scientific">Hamiltosporidium tvaerminnensis</name>
    <dbReference type="NCBI Taxonomy" id="1176355"/>
    <lineage>
        <taxon>Eukaryota</taxon>
        <taxon>Fungi</taxon>
        <taxon>Fungi incertae sedis</taxon>
        <taxon>Microsporidia</taxon>
        <taxon>Dubosqiidae</taxon>
        <taxon>Hamiltosporidium</taxon>
    </lineage>
</organism>
<evidence type="ECO:0000256" key="1">
    <source>
        <dbReference type="ARBA" id="ARBA00004370"/>
    </source>
</evidence>
<evidence type="ECO:0000256" key="4">
    <source>
        <dbReference type="ARBA" id="ARBA00023136"/>
    </source>
</evidence>
<dbReference type="EMBL" id="PITJ01000577">
    <property type="protein sequence ID" value="TBU02009.1"/>
    <property type="molecule type" value="Genomic_DNA"/>
</dbReference>
<evidence type="ECO:0000256" key="3">
    <source>
        <dbReference type="ARBA" id="ARBA00022989"/>
    </source>
</evidence>
<keyword evidence="2 6" id="KW-0812">Transmembrane</keyword>
<feature type="transmembrane region" description="Helical" evidence="6">
    <location>
        <begin position="63"/>
        <end position="83"/>
    </location>
</feature>
<evidence type="ECO:0000256" key="6">
    <source>
        <dbReference type="SAM" id="Phobius"/>
    </source>
</evidence>
<protein>
    <submittedName>
        <fullName evidence="8">Putative mechanosensitive ion channel protein</fullName>
    </submittedName>
</protein>
<feature type="transmembrane region" description="Helical" evidence="6">
    <location>
        <begin position="30"/>
        <end position="51"/>
    </location>
</feature>
<feature type="transmembrane region" description="Helical" evidence="6">
    <location>
        <begin position="511"/>
        <end position="529"/>
    </location>
</feature>
<evidence type="ECO:0000313" key="9">
    <source>
        <dbReference type="Proteomes" id="UP000292362"/>
    </source>
</evidence>
<feature type="transmembrane region" description="Helical" evidence="6">
    <location>
        <begin position="5"/>
        <end position="24"/>
    </location>
</feature>
<evidence type="ECO:0000256" key="5">
    <source>
        <dbReference type="SAM" id="MobiDB-lite"/>
    </source>
</evidence>
<dbReference type="PANTHER" id="PTHR31323">
    <property type="entry name" value="MECHANOSENSITIVE ION CHANNEL PROTEIN MSY2"/>
    <property type="match status" value="1"/>
</dbReference>
<feature type="region of interest" description="Disordered" evidence="5">
    <location>
        <begin position="283"/>
        <end position="344"/>
    </location>
</feature>
<dbReference type="Proteomes" id="UP000292362">
    <property type="component" value="Unassembled WGS sequence"/>
</dbReference>
<comment type="subcellular location">
    <subcellularLocation>
        <location evidence="1">Membrane</location>
    </subcellularLocation>
</comment>
<dbReference type="GO" id="GO:0016020">
    <property type="term" value="C:membrane"/>
    <property type="evidence" value="ECO:0007669"/>
    <property type="project" value="UniProtKB-SubCell"/>
</dbReference>
<dbReference type="InterPro" id="IPR006685">
    <property type="entry name" value="MscS_channel_2nd"/>
</dbReference>
<evidence type="ECO:0000256" key="2">
    <source>
        <dbReference type="ARBA" id="ARBA00022692"/>
    </source>
</evidence>
<keyword evidence="3 6" id="KW-1133">Transmembrane helix</keyword>
<dbReference type="AlphaFoldDB" id="A0A4Q9L3D7"/>
<feature type="compositionally biased region" description="Basic and acidic residues" evidence="5">
    <location>
        <begin position="312"/>
        <end position="324"/>
    </location>
</feature>
<dbReference type="InterPro" id="IPR010920">
    <property type="entry name" value="LSM_dom_sf"/>
</dbReference>
<dbReference type="SUPFAM" id="SSF50182">
    <property type="entry name" value="Sm-like ribonucleoproteins"/>
    <property type="match status" value="1"/>
</dbReference>
<sequence length="703" mass="81932">MINIFILIVLLAVCIITGALFYASNEQTKLLLFIPFNISVAGLSTLILEMTKKTKLTIFLKTLLRLTKLVVIWNFILTLNKLINIESLFTWLCFGVFYIVTDLVRAYIYEYVEKCFFDKIFDGTMKEIFQVERYFLYSDGVLSRKRLEDYKDDVDLFIKRDVRKFTNLKKLFIMWSGQLHYSVYGDGGDVNNYNEVNELFNECTTNESLDESLNSSENYNLAQEIFEETAYETVGKAVIDEGNQNQGEETANETVGKSVIDEGKQNQGDEAFEEPVNEAVVESALDEGKQNQTEESFEETANKAVVEPIINAEDKNQNETENSRKRDRCNGNGSLSEKISSDTNDSNYLSDTGLDYLKCDGYENFVFPLRSELKGKKNRCQNKYYKKRDANKIDTRASIYAPIIEDSIESKDKESKEDPFKNLFISIESLATNFEYSIAKKIFNLISFNSTNKIDYESFKIHMGQIENERFNLYNSLKDFDKLHLKFYLTLFFFHTMIFCTVLAIYNEIRFSLLTLSIPIFLFCLFPSIKRICESFFFIFFTHPYDSGDKVNFGDENMIVRKINLLSTTFEKWNGEKVYVSNQVINKFTVRNIRRSKPQFWNLQLGISINTDPNKIDILRERLEEYCKMNQAFNSATVNCDSIENVNMLILRIIIKHTSNFQNGYFMWTNHTNFMYKLKSILEELDVHYIEVTKSVDLFQNKS</sequence>
<dbReference type="PANTHER" id="PTHR31323:SF1">
    <property type="entry name" value="MECHANOSENSITIVE ION CHANNEL PROTEIN"/>
    <property type="match status" value="1"/>
</dbReference>